<dbReference type="GO" id="GO:0016747">
    <property type="term" value="F:acyltransferase activity, transferring groups other than amino-acyl groups"/>
    <property type="evidence" value="ECO:0007669"/>
    <property type="project" value="InterPro"/>
</dbReference>
<comment type="caution">
    <text evidence="2">The sequence shown here is derived from an EMBL/GenBank/DDBJ whole genome shotgun (WGS) entry which is preliminary data.</text>
</comment>
<keyword evidence="3" id="KW-1185">Reference proteome</keyword>
<protein>
    <recommendedName>
        <fullName evidence="1">N-acetyltransferase domain-containing protein</fullName>
    </recommendedName>
</protein>
<evidence type="ECO:0000313" key="3">
    <source>
        <dbReference type="Proteomes" id="UP000799439"/>
    </source>
</evidence>
<dbReference type="EMBL" id="ML996081">
    <property type="protein sequence ID" value="KAF2158025.1"/>
    <property type="molecule type" value="Genomic_DNA"/>
</dbReference>
<dbReference type="PANTHER" id="PTHR42791:SF2">
    <property type="entry name" value="N-ACETYLTRANSFERASE DOMAIN-CONTAINING PROTEIN"/>
    <property type="match status" value="1"/>
</dbReference>
<dbReference type="Proteomes" id="UP000799439">
    <property type="component" value="Unassembled WGS sequence"/>
</dbReference>
<evidence type="ECO:0000313" key="2">
    <source>
        <dbReference type="EMBL" id="KAF2158025.1"/>
    </source>
</evidence>
<sequence length="242" mass="26368">MANSESAILPHGLILEPCSPATIKSWVDFANNVFRGDQANGTEGLLSVFYPDGTNPEIDAWALRAHENALPKAEQHYFLVRDPSQSDSPIVAAARWADIPASTPESRAKAEADALREREEDAKNPIPGIAYDAFEVWRPAQEGGQSRVAGDRAHVYLKILAVRDDWQGKGIGKALLRHVCESAGKKGMPVYLESSAAGVPVYLKVGFEDKGFIDFDAKKLGHRKSHKHLAMLWEPKGTGSGV</sequence>
<name>A0A9P4MKA6_9PEZI</name>
<dbReference type="CDD" id="cd04301">
    <property type="entry name" value="NAT_SF"/>
    <property type="match status" value="1"/>
</dbReference>
<proteinExistence type="predicted"/>
<dbReference type="Gene3D" id="3.40.630.30">
    <property type="match status" value="1"/>
</dbReference>
<reference evidence="2" key="1">
    <citation type="journal article" date="2020" name="Stud. Mycol.">
        <title>101 Dothideomycetes genomes: a test case for predicting lifestyles and emergence of pathogens.</title>
        <authorList>
            <person name="Haridas S."/>
            <person name="Albert R."/>
            <person name="Binder M."/>
            <person name="Bloem J."/>
            <person name="Labutti K."/>
            <person name="Salamov A."/>
            <person name="Andreopoulos B."/>
            <person name="Baker S."/>
            <person name="Barry K."/>
            <person name="Bills G."/>
            <person name="Bluhm B."/>
            <person name="Cannon C."/>
            <person name="Castanera R."/>
            <person name="Culley D."/>
            <person name="Daum C."/>
            <person name="Ezra D."/>
            <person name="Gonzalez J."/>
            <person name="Henrissat B."/>
            <person name="Kuo A."/>
            <person name="Liang C."/>
            <person name="Lipzen A."/>
            <person name="Lutzoni F."/>
            <person name="Magnuson J."/>
            <person name="Mondo S."/>
            <person name="Nolan M."/>
            <person name="Ohm R."/>
            <person name="Pangilinan J."/>
            <person name="Park H.-J."/>
            <person name="Ramirez L."/>
            <person name="Alfaro M."/>
            <person name="Sun H."/>
            <person name="Tritt A."/>
            <person name="Yoshinaga Y."/>
            <person name="Zwiers L.-H."/>
            <person name="Turgeon B."/>
            <person name="Goodwin S."/>
            <person name="Spatafora J."/>
            <person name="Crous P."/>
            <person name="Grigoriev I."/>
        </authorList>
    </citation>
    <scope>NUCLEOTIDE SEQUENCE</scope>
    <source>
        <strain evidence="2">CBS 260.36</strain>
    </source>
</reference>
<feature type="domain" description="N-acetyltransferase" evidence="1">
    <location>
        <begin position="86"/>
        <end position="236"/>
    </location>
</feature>
<organism evidence="2 3">
    <name type="scientific">Myriangium duriaei CBS 260.36</name>
    <dbReference type="NCBI Taxonomy" id="1168546"/>
    <lineage>
        <taxon>Eukaryota</taxon>
        <taxon>Fungi</taxon>
        <taxon>Dikarya</taxon>
        <taxon>Ascomycota</taxon>
        <taxon>Pezizomycotina</taxon>
        <taxon>Dothideomycetes</taxon>
        <taxon>Dothideomycetidae</taxon>
        <taxon>Myriangiales</taxon>
        <taxon>Myriangiaceae</taxon>
        <taxon>Myriangium</taxon>
    </lineage>
</organism>
<dbReference type="AlphaFoldDB" id="A0A9P4MKA6"/>
<dbReference type="OrthoDB" id="512662at2759"/>
<accession>A0A9P4MKA6</accession>
<dbReference type="PANTHER" id="PTHR42791">
    <property type="entry name" value="GNAT FAMILY ACETYLTRANSFERASE"/>
    <property type="match status" value="1"/>
</dbReference>
<dbReference type="PROSITE" id="PS51186">
    <property type="entry name" value="GNAT"/>
    <property type="match status" value="1"/>
</dbReference>
<gene>
    <name evidence="2" type="ORF">K461DRAFT_264833</name>
</gene>
<dbReference type="SUPFAM" id="SSF55729">
    <property type="entry name" value="Acyl-CoA N-acyltransferases (Nat)"/>
    <property type="match status" value="1"/>
</dbReference>
<evidence type="ECO:0000259" key="1">
    <source>
        <dbReference type="PROSITE" id="PS51186"/>
    </source>
</evidence>
<dbReference type="InterPro" id="IPR016181">
    <property type="entry name" value="Acyl_CoA_acyltransferase"/>
</dbReference>
<dbReference type="InterPro" id="IPR052523">
    <property type="entry name" value="Trichothecene_AcTrans"/>
</dbReference>
<dbReference type="InterPro" id="IPR000182">
    <property type="entry name" value="GNAT_dom"/>
</dbReference>
<dbReference type="Pfam" id="PF13508">
    <property type="entry name" value="Acetyltransf_7"/>
    <property type="match status" value="1"/>
</dbReference>